<organism evidence="2">
    <name type="scientific">Eucampia antarctica</name>
    <dbReference type="NCBI Taxonomy" id="49252"/>
    <lineage>
        <taxon>Eukaryota</taxon>
        <taxon>Sar</taxon>
        <taxon>Stramenopiles</taxon>
        <taxon>Ochrophyta</taxon>
        <taxon>Bacillariophyta</taxon>
        <taxon>Mediophyceae</taxon>
        <taxon>Biddulphiophycidae</taxon>
        <taxon>Hemiaulales</taxon>
        <taxon>Hemiaulaceae</taxon>
        <taxon>Eucampia</taxon>
    </lineage>
</organism>
<feature type="region of interest" description="Disordered" evidence="1">
    <location>
        <begin position="1"/>
        <end position="25"/>
    </location>
</feature>
<protein>
    <recommendedName>
        <fullName evidence="3">DUF4050 domain-containing protein</fullName>
    </recommendedName>
</protein>
<dbReference type="EMBL" id="HBHI01001081">
    <property type="protein sequence ID" value="CAD9656684.1"/>
    <property type="molecule type" value="Transcribed_RNA"/>
</dbReference>
<evidence type="ECO:0000256" key="1">
    <source>
        <dbReference type="SAM" id="MobiDB-lite"/>
    </source>
</evidence>
<gene>
    <name evidence="2" type="ORF">EANT1437_LOCUS483</name>
</gene>
<reference evidence="2" key="1">
    <citation type="submission" date="2021-01" db="EMBL/GenBank/DDBJ databases">
        <authorList>
            <person name="Corre E."/>
            <person name="Pelletier E."/>
            <person name="Niang G."/>
            <person name="Scheremetjew M."/>
            <person name="Finn R."/>
            <person name="Kale V."/>
            <person name="Holt S."/>
            <person name="Cochrane G."/>
            <person name="Meng A."/>
            <person name="Brown T."/>
            <person name="Cohen L."/>
        </authorList>
    </citation>
    <scope>NUCLEOTIDE SEQUENCE</scope>
    <source>
        <strain evidence="2">CCMP1452</strain>
    </source>
</reference>
<evidence type="ECO:0000313" key="2">
    <source>
        <dbReference type="EMBL" id="CAD9656684.1"/>
    </source>
</evidence>
<sequence>MPHFSFFSKKKKMTAQQCSKPSKASAIFRRSKHGNEKILPYQNASADAPWNIENILNDGPPKTEDWWEIRHSKEETDVNTCETEKESDTSVEDPMIAEDSESVGNFQNVGLIHWKLARQAWRVCTVETRPPHPPPVRYDEVVRGLCQVQRTYELPGAMTLPDIISIFGDIWDCESDI</sequence>
<accession>A0A7S2VZ09</accession>
<evidence type="ECO:0008006" key="3">
    <source>
        <dbReference type="Google" id="ProtNLM"/>
    </source>
</evidence>
<proteinExistence type="predicted"/>
<dbReference type="AlphaFoldDB" id="A0A7S2VZ09"/>
<name>A0A7S2VZ09_9STRA</name>